<feature type="chain" id="PRO_5045898825" evidence="1">
    <location>
        <begin position="23"/>
        <end position="237"/>
    </location>
</feature>
<sequence length="237" mass="27218">MKKIIAGIGLLAFIATNNNVHAQERAWEDVDITSAISNDTIKRKKFTIVFINKSGKFDPKTGDRMIETFFKVYPQEAKLYNKNTRKLVTFVIDPEYTAVAAASGGVIKVNPEWMIKNPEDLDVVTHEAMHIVQSYPGWAGPGWVTEGVADYVRYKLGVNNHASNWSLPALTDKHHYTNAYRITARFFVWIEKNYNKKLVQKLDHAMRTKTYTKDFWAKETGKTVDELWDLYKKNPAI</sequence>
<protein>
    <submittedName>
        <fullName evidence="2">Basic secretory protein-like protein</fullName>
    </submittedName>
</protein>
<keyword evidence="3" id="KW-1185">Reference proteome</keyword>
<evidence type="ECO:0000313" key="3">
    <source>
        <dbReference type="Proteomes" id="UP001325680"/>
    </source>
</evidence>
<reference evidence="2 3" key="1">
    <citation type="submission" date="2023-12" db="EMBL/GenBank/DDBJ databases">
        <title>Genome sequencing and assembly of bacterial species from a model synthetic community.</title>
        <authorList>
            <person name="Hogle S.L."/>
        </authorList>
    </citation>
    <scope>NUCLEOTIDE SEQUENCE [LARGE SCALE GENOMIC DNA]</scope>
    <source>
        <strain evidence="2 3">HAMBI_3031</strain>
    </source>
</reference>
<organism evidence="2 3">
    <name type="scientific">Niabella yanshanensis</name>
    <dbReference type="NCBI Taxonomy" id="577386"/>
    <lineage>
        <taxon>Bacteria</taxon>
        <taxon>Pseudomonadati</taxon>
        <taxon>Bacteroidota</taxon>
        <taxon>Chitinophagia</taxon>
        <taxon>Chitinophagales</taxon>
        <taxon>Chitinophagaceae</taxon>
        <taxon>Niabella</taxon>
    </lineage>
</organism>
<evidence type="ECO:0000256" key="1">
    <source>
        <dbReference type="SAM" id="SignalP"/>
    </source>
</evidence>
<feature type="signal peptide" evidence="1">
    <location>
        <begin position="1"/>
        <end position="22"/>
    </location>
</feature>
<dbReference type="PANTHER" id="PTHR33321">
    <property type="match status" value="1"/>
</dbReference>
<evidence type="ECO:0000313" key="2">
    <source>
        <dbReference type="EMBL" id="WQD38168.1"/>
    </source>
</evidence>
<dbReference type="InterPro" id="IPR007541">
    <property type="entry name" value="Uncharacterised_BSP"/>
</dbReference>
<dbReference type="RefSeq" id="WP_114790908.1">
    <property type="nucleotide sequence ID" value="NZ_CP139960.1"/>
</dbReference>
<name>A0ABZ0W4I9_9BACT</name>
<gene>
    <name evidence="2" type="ORF">U0035_21090</name>
</gene>
<dbReference type="EMBL" id="CP139960">
    <property type="protein sequence ID" value="WQD38168.1"/>
    <property type="molecule type" value="Genomic_DNA"/>
</dbReference>
<accession>A0ABZ0W4I9</accession>
<proteinExistence type="predicted"/>
<dbReference type="PANTHER" id="PTHR33321:SF12">
    <property type="entry name" value="PLANT BASIC SECRETORY PROTEIN (BSP) FAMILY PROTEIN"/>
    <property type="match status" value="1"/>
</dbReference>
<dbReference type="Proteomes" id="UP001325680">
    <property type="component" value="Chromosome"/>
</dbReference>
<keyword evidence="1" id="KW-0732">Signal</keyword>
<dbReference type="Pfam" id="PF04450">
    <property type="entry name" value="BSP"/>
    <property type="match status" value="1"/>
</dbReference>